<dbReference type="Proteomes" id="UP000654075">
    <property type="component" value="Unassembled WGS sequence"/>
</dbReference>
<dbReference type="EMBL" id="CAJNNV010000659">
    <property type="protein sequence ID" value="CAE8583262.1"/>
    <property type="molecule type" value="Genomic_DNA"/>
</dbReference>
<dbReference type="OrthoDB" id="6159030at2759"/>
<reference evidence="2" key="1">
    <citation type="submission" date="2021-02" db="EMBL/GenBank/DDBJ databases">
        <authorList>
            <person name="Dougan E. K."/>
            <person name="Rhodes N."/>
            <person name="Thang M."/>
            <person name="Chan C."/>
        </authorList>
    </citation>
    <scope>NUCLEOTIDE SEQUENCE</scope>
</reference>
<organism evidence="2 3">
    <name type="scientific">Polarella glacialis</name>
    <name type="common">Dinoflagellate</name>
    <dbReference type="NCBI Taxonomy" id="89957"/>
    <lineage>
        <taxon>Eukaryota</taxon>
        <taxon>Sar</taxon>
        <taxon>Alveolata</taxon>
        <taxon>Dinophyceae</taxon>
        <taxon>Suessiales</taxon>
        <taxon>Suessiaceae</taxon>
        <taxon>Polarella</taxon>
    </lineage>
</organism>
<sequence length="663" mass="72684">MRAFATLSGVGLARYLAEPGAAHNHLGGRMNASISWSVELPLGVRIGGQQFATKICQLPLIMSWHIDLPGCSLTSDATSAREAWRRRFDTANRPIDPSFDIPHHARITRRTARLRTCFPRQGCRFDGPFVQADVLKANACPDGLPYAAFRPDLLWWHLAVLDFANLVRDWCVAPSAWKAANVVIIWKKGDRKMPGNYRPIALTSGFANLFERLLLQRIGPAVVPQLDDCQAGFLWGSGEQAYVLSETLRLRAGLRTDCGFIDPKDAFGTTWVFLTYGGSSSQWVNPSLGQGRVLSPRLFNIVVNGAAVSAKRACPGVSLGPEFGAPRVSALLYADDIVLLAETAQELQNGLDAIAAWARRWRFIFSPGPEKSAVKVGNGPGNPFAECAAWAFRENLDLQWCDKLFRSYSLPAFLHGSEPAAVDSRAVALMNKSLRTWGRGLLGWPRGSLIAAVFGDLGWFDAEALALDRAASLCGRLRYRLFGVGPGAPLVVSRRWRRDAVLPALVSASHRRFLESARSVASLFAYLGAQLLPRLQRAVHNRWVPATDARFRGLERCGHHVFADGRISRHVGASSRCLFCSAPDGSLNHVLASCPACRDLRVLWCRRTGASLCNAVPYVAEPWVFNVSDVANSLAVVAAHIAFVAMVCRRGEDALRDPRAARQ</sequence>
<name>A0A813DBL0_POLGL</name>
<dbReference type="CDD" id="cd01650">
    <property type="entry name" value="RT_nLTR_like"/>
    <property type="match status" value="1"/>
</dbReference>
<accession>A0A813DBL0</accession>
<dbReference type="PANTHER" id="PTHR47027:SF20">
    <property type="entry name" value="REVERSE TRANSCRIPTASE-LIKE PROTEIN WITH RNA-DIRECTED DNA POLYMERASE DOMAIN"/>
    <property type="match status" value="1"/>
</dbReference>
<dbReference type="InterPro" id="IPR000477">
    <property type="entry name" value="RT_dom"/>
</dbReference>
<comment type="caution">
    <text evidence="2">The sequence shown here is derived from an EMBL/GenBank/DDBJ whole genome shotgun (WGS) entry which is preliminary data.</text>
</comment>
<gene>
    <name evidence="2" type="ORF">PGLA1383_LOCUS2245</name>
</gene>
<dbReference type="Pfam" id="PF00078">
    <property type="entry name" value="RVT_1"/>
    <property type="match status" value="1"/>
</dbReference>
<dbReference type="AlphaFoldDB" id="A0A813DBL0"/>
<evidence type="ECO:0000313" key="3">
    <source>
        <dbReference type="Proteomes" id="UP000654075"/>
    </source>
</evidence>
<dbReference type="SUPFAM" id="SSF56672">
    <property type="entry name" value="DNA/RNA polymerases"/>
    <property type="match status" value="1"/>
</dbReference>
<feature type="domain" description="Reverse transcriptase" evidence="1">
    <location>
        <begin position="188"/>
        <end position="367"/>
    </location>
</feature>
<dbReference type="PANTHER" id="PTHR47027">
    <property type="entry name" value="REVERSE TRANSCRIPTASE DOMAIN-CONTAINING PROTEIN"/>
    <property type="match status" value="1"/>
</dbReference>
<evidence type="ECO:0000259" key="1">
    <source>
        <dbReference type="Pfam" id="PF00078"/>
    </source>
</evidence>
<protein>
    <recommendedName>
        <fullName evidence="1">Reverse transcriptase domain-containing protein</fullName>
    </recommendedName>
</protein>
<keyword evidence="3" id="KW-1185">Reference proteome</keyword>
<proteinExistence type="predicted"/>
<dbReference type="OMA" id="PHHARIT"/>
<dbReference type="InterPro" id="IPR043502">
    <property type="entry name" value="DNA/RNA_pol_sf"/>
</dbReference>
<evidence type="ECO:0000313" key="2">
    <source>
        <dbReference type="EMBL" id="CAE8583262.1"/>
    </source>
</evidence>